<name>A0A2D3SXR6_9ENTR</name>
<dbReference type="EMBL" id="CP022932">
    <property type="protein sequence ID" value="ASV33272.1"/>
    <property type="molecule type" value="Genomic_DNA"/>
</dbReference>
<reference evidence="3" key="4">
    <citation type="journal article" date="2018" name="Genome Biol. Evol.">
        <title>Culture-Facilitated Comparative Genomics of the Facultative Symbiont Hamiltonella defensa.</title>
        <authorList>
            <person name="Chevignon G."/>
            <person name="Boyd B.M."/>
            <person name="Brandt J.W."/>
            <person name="Oliver K.M."/>
            <person name="Strand M.R."/>
        </authorList>
    </citation>
    <scope>NUCLEOTIDE SEQUENCE</scope>
    <source>
        <strain evidence="3">A2C</strain>
        <strain evidence="4">ZA17</strain>
    </source>
</reference>
<accession>A0A2D3SXR6</accession>
<organism evidence="3 6">
    <name type="scientific">Candidatus Williamhamiltonella defendens</name>
    <dbReference type="NCBI Taxonomy" id="138072"/>
    <lineage>
        <taxon>Bacteria</taxon>
        <taxon>Pseudomonadati</taxon>
        <taxon>Pseudomonadota</taxon>
        <taxon>Gammaproteobacteria</taxon>
        <taxon>Enterobacterales</taxon>
        <taxon>Enterobacteriaceae</taxon>
        <taxon>aphid secondary symbionts</taxon>
        <taxon>Candidatus Williamhamiltonella</taxon>
    </lineage>
</organism>
<evidence type="ECO:0000313" key="3">
    <source>
        <dbReference type="EMBL" id="ATW29728.1"/>
    </source>
</evidence>
<evidence type="ECO:0000256" key="1">
    <source>
        <dbReference type="SAM" id="Phobius"/>
    </source>
</evidence>
<protein>
    <submittedName>
        <fullName evidence="3">Uncharacterized protein</fullName>
    </submittedName>
</protein>
<reference evidence="2" key="2">
    <citation type="submission" date="2017-08" db="EMBL/GenBank/DDBJ databases">
        <title>Genome sequence of Candidatus Hamiltonella defensa from Acyrthosiphon pisum strain MI47.</title>
        <authorList>
            <person name="Patel V.A."/>
            <person name="Chevignon G."/>
            <person name="Russell J.A."/>
            <person name="Oliver K.M."/>
        </authorList>
    </citation>
    <scope>NUCLEOTIDE SEQUENCE</scope>
    <source>
        <strain evidence="2">MI47</strain>
    </source>
</reference>
<evidence type="ECO:0000313" key="4">
    <source>
        <dbReference type="EMBL" id="ATW33714.1"/>
    </source>
</evidence>
<evidence type="ECO:0000313" key="5">
    <source>
        <dbReference type="Proteomes" id="UP000229055"/>
    </source>
</evidence>
<evidence type="ECO:0000313" key="2">
    <source>
        <dbReference type="EMBL" id="ASV33272.1"/>
    </source>
</evidence>
<dbReference type="Proteomes" id="UP000792865">
    <property type="component" value="Chromosome"/>
</dbReference>
<keyword evidence="1" id="KW-0472">Membrane</keyword>
<keyword evidence="1" id="KW-0812">Transmembrane</keyword>
<dbReference type="AlphaFoldDB" id="A0A2D3SXR6"/>
<dbReference type="EMBL" id="CP017613">
    <property type="protein sequence ID" value="ATW33714.1"/>
    <property type="molecule type" value="Genomic_DNA"/>
</dbReference>
<dbReference type="EMBL" id="CP017606">
    <property type="protein sequence ID" value="ATW29728.1"/>
    <property type="molecule type" value="Genomic_DNA"/>
</dbReference>
<keyword evidence="1" id="KW-1133">Transmembrane helix</keyword>
<reference evidence="5 6" key="1">
    <citation type="submission" date="2016-10" db="EMBL/GenBank/DDBJ databases">
        <authorList>
            <person name="Chevignon G."/>
        </authorList>
    </citation>
    <scope>NUCLEOTIDE SEQUENCE [LARGE SCALE GENOMIC DNA]</scope>
    <source>
        <strain evidence="6">A2C</strain>
        <strain evidence="5">ZA17</strain>
    </source>
</reference>
<evidence type="ECO:0000313" key="6">
    <source>
        <dbReference type="Proteomes" id="UP000230008"/>
    </source>
</evidence>
<proteinExistence type="predicted"/>
<feature type="transmembrane region" description="Helical" evidence="1">
    <location>
        <begin position="20"/>
        <end position="40"/>
    </location>
</feature>
<gene>
    <name evidence="3" type="ORF">BJP41_04540</name>
    <name evidence="4" type="ORF">BJP43_04875</name>
    <name evidence="2" type="ORF">CJJ18_03375</name>
</gene>
<reference evidence="5 6" key="3">
    <citation type="submission" date="2017-11" db="EMBL/GenBank/DDBJ databases">
        <title>PacBio sequencing of new strain of the secondary endosymbiont Candidatus Hamiltonella defensa.</title>
        <authorList>
            <person name="Strand M.R."/>
            <person name="Oliver K."/>
        </authorList>
    </citation>
    <scope>NUCLEOTIDE SEQUENCE [LARGE SCALE GENOMIC DNA]</scope>
    <source>
        <strain evidence="6">A2C</strain>
        <strain evidence="5">ZA17</strain>
    </source>
</reference>
<sequence length="59" mass="6615">MIFLKKCHIRADLEASAVSLAMLHIIGLAPSMKIFVMVIVKLAMNTQKYAFNLLVIIIK</sequence>
<dbReference type="Proteomes" id="UP000230008">
    <property type="component" value="Chromosome"/>
</dbReference>
<dbReference type="Proteomes" id="UP000229055">
    <property type="component" value="Chromosome"/>
</dbReference>